<evidence type="ECO:0000256" key="1">
    <source>
        <dbReference type="SAM" id="MobiDB-lite"/>
    </source>
</evidence>
<sequence length="115" mass="11901">MIRAPACSFVLPVHMAMPSESESSEVTSSSVPASSSSSGSLSPPLPATLSVGAAHAAAQGFSSGTRENSITMSKMSNADPVDADPDVQRHSLPIIMRYSLAIPRLPPIWSAMGFS</sequence>
<dbReference type="Proteomes" id="UP000193411">
    <property type="component" value="Unassembled WGS sequence"/>
</dbReference>
<organism evidence="2 3">
    <name type="scientific">Catenaria anguillulae PL171</name>
    <dbReference type="NCBI Taxonomy" id="765915"/>
    <lineage>
        <taxon>Eukaryota</taxon>
        <taxon>Fungi</taxon>
        <taxon>Fungi incertae sedis</taxon>
        <taxon>Blastocladiomycota</taxon>
        <taxon>Blastocladiomycetes</taxon>
        <taxon>Blastocladiales</taxon>
        <taxon>Catenariaceae</taxon>
        <taxon>Catenaria</taxon>
    </lineage>
</organism>
<dbReference type="EMBL" id="MCFL01000077">
    <property type="protein sequence ID" value="ORZ30676.1"/>
    <property type="molecule type" value="Genomic_DNA"/>
</dbReference>
<dbReference type="AlphaFoldDB" id="A0A1Y2H7W2"/>
<name>A0A1Y2H7W2_9FUNG</name>
<evidence type="ECO:0000313" key="2">
    <source>
        <dbReference type="EMBL" id="ORZ30676.1"/>
    </source>
</evidence>
<feature type="region of interest" description="Disordered" evidence="1">
    <location>
        <begin position="18"/>
        <end position="84"/>
    </location>
</feature>
<reference evidence="2 3" key="1">
    <citation type="submission" date="2016-07" db="EMBL/GenBank/DDBJ databases">
        <title>Pervasive Adenine N6-methylation of Active Genes in Fungi.</title>
        <authorList>
            <consortium name="DOE Joint Genome Institute"/>
            <person name="Mondo S.J."/>
            <person name="Dannebaum R.O."/>
            <person name="Kuo R.C."/>
            <person name="Labutti K."/>
            <person name="Haridas S."/>
            <person name="Kuo A."/>
            <person name="Salamov A."/>
            <person name="Ahrendt S.R."/>
            <person name="Lipzen A."/>
            <person name="Sullivan W."/>
            <person name="Andreopoulos W.B."/>
            <person name="Clum A."/>
            <person name="Lindquist E."/>
            <person name="Daum C."/>
            <person name="Ramamoorthy G.K."/>
            <person name="Gryganskyi A."/>
            <person name="Culley D."/>
            <person name="Magnuson J.K."/>
            <person name="James T.Y."/>
            <person name="O'Malley M.A."/>
            <person name="Stajich J.E."/>
            <person name="Spatafora J.W."/>
            <person name="Visel A."/>
            <person name="Grigoriev I.V."/>
        </authorList>
    </citation>
    <scope>NUCLEOTIDE SEQUENCE [LARGE SCALE GENOMIC DNA]</scope>
    <source>
        <strain evidence="2 3">PL171</strain>
    </source>
</reference>
<feature type="compositionally biased region" description="Low complexity" evidence="1">
    <location>
        <begin position="18"/>
        <end position="51"/>
    </location>
</feature>
<accession>A0A1Y2H7W2</accession>
<keyword evidence="3" id="KW-1185">Reference proteome</keyword>
<feature type="compositionally biased region" description="Polar residues" evidence="1">
    <location>
        <begin position="60"/>
        <end position="76"/>
    </location>
</feature>
<proteinExistence type="predicted"/>
<evidence type="ECO:0000313" key="3">
    <source>
        <dbReference type="Proteomes" id="UP000193411"/>
    </source>
</evidence>
<protein>
    <submittedName>
        <fullName evidence="2">Uncharacterized protein</fullName>
    </submittedName>
</protein>
<comment type="caution">
    <text evidence="2">The sequence shown here is derived from an EMBL/GenBank/DDBJ whole genome shotgun (WGS) entry which is preliminary data.</text>
</comment>
<gene>
    <name evidence="2" type="ORF">BCR44DRAFT_1291562</name>
</gene>